<dbReference type="Proteomes" id="UP000249577">
    <property type="component" value="Unassembled WGS sequence"/>
</dbReference>
<keyword evidence="1" id="KW-0812">Transmembrane</keyword>
<reference evidence="2 3" key="1">
    <citation type="submission" date="2017-08" db="EMBL/GenBank/DDBJ databases">
        <title>Infants hospitalized years apart are colonized by the same room-sourced microbial strains.</title>
        <authorList>
            <person name="Brooks B."/>
            <person name="Olm M.R."/>
            <person name="Firek B.A."/>
            <person name="Baker R."/>
            <person name="Thomas B.C."/>
            <person name="Morowitz M.J."/>
            <person name="Banfield J.F."/>
        </authorList>
    </citation>
    <scope>NUCLEOTIDE SEQUENCE [LARGE SCALE GENOMIC DNA]</scope>
    <source>
        <strain evidence="2">S2_005_003_R2_43</strain>
    </source>
</reference>
<keyword evidence="1" id="KW-1133">Transmembrane helix</keyword>
<dbReference type="AlphaFoldDB" id="A0A2W5K8P1"/>
<keyword evidence="1" id="KW-0472">Membrane</keyword>
<evidence type="ECO:0000256" key="1">
    <source>
        <dbReference type="SAM" id="Phobius"/>
    </source>
</evidence>
<accession>A0A2W5K8P1</accession>
<protein>
    <submittedName>
        <fullName evidence="2">Uncharacterized protein</fullName>
    </submittedName>
</protein>
<feature type="transmembrane region" description="Helical" evidence="1">
    <location>
        <begin position="7"/>
        <end position="27"/>
    </location>
</feature>
<organism evidence="2 3">
    <name type="scientific">Ancylobacter novellus</name>
    <name type="common">Thiobacillus novellus</name>
    <dbReference type="NCBI Taxonomy" id="921"/>
    <lineage>
        <taxon>Bacteria</taxon>
        <taxon>Pseudomonadati</taxon>
        <taxon>Pseudomonadota</taxon>
        <taxon>Alphaproteobacteria</taxon>
        <taxon>Hyphomicrobiales</taxon>
        <taxon>Xanthobacteraceae</taxon>
        <taxon>Ancylobacter</taxon>
    </lineage>
</organism>
<evidence type="ECO:0000313" key="2">
    <source>
        <dbReference type="EMBL" id="PZQ13576.1"/>
    </source>
</evidence>
<name>A0A2W5K8P1_ANCNO</name>
<proteinExistence type="predicted"/>
<gene>
    <name evidence="2" type="ORF">DI565_13595</name>
</gene>
<comment type="caution">
    <text evidence="2">The sequence shown here is derived from an EMBL/GenBank/DDBJ whole genome shotgun (WGS) entry which is preliminary data.</text>
</comment>
<evidence type="ECO:0000313" key="3">
    <source>
        <dbReference type="Proteomes" id="UP000249577"/>
    </source>
</evidence>
<sequence length="62" mass="6702">MNMPDRTIVLWNLSILAVAWAVYLSGVDIQMGYPGAGKGAATGGTMTVIIIFATRLWFRSPT</sequence>
<feature type="transmembrane region" description="Helical" evidence="1">
    <location>
        <begin position="39"/>
        <end position="58"/>
    </location>
</feature>
<dbReference type="EMBL" id="QFPN01000007">
    <property type="protein sequence ID" value="PZQ13576.1"/>
    <property type="molecule type" value="Genomic_DNA"/>
</dbReference>